<dbReference type="InterPro" id="IPR013216">
    <property type="entry name" value="Methyltransf_11"/>
</dbReference>
<evidence type="ECO:0000313" key="2">
    <source>
        <dbReference type="EMBL" id="NNJ32053.1"/>
    </source>
</evidence>
<evidence type="ECO:0000259" key="1">
    <source>
        <dbReference type="Pfam" id="PF08241"/>
    </source>
</evidence>
<keyword evidence="2" id="KW-0808">Transferase</keyword>
<proteinExistence type="predicted"/>
<protein>
    <submittedName>
        <fullName evidence="2">Class I SAM-dependent methyltransferase</fullName>
    </submittedName>
</protein>
<dbReference type="PANTHER" id="PTHR43861">
    <property type="entry name" value="TRANS-ACONITATE 2-METHYLTRANSFERASE-RELATED"/>
    <property type="match status" value="1"/>
</dbReference>
<dbReference type="InterPro" id="IPR029063">
    <property type="entry name" value="SAM-dependent_MTases_sf"/>
</dbReference>
<evidence type="ECO:0000313" key="3">
    <source>
        <dbReference type="Proteomes" id="UP000539052"/>
    </source>
</evidence>
<dbReference type="SUPFAM" id="SSF53335">
    <property type="entry name" value="S-adenosyl-L-methionine-dependent methyltransferases"/>
    <property type="match status" value="1"/>
</dbReference>
<keyword evidence="3" id="KW-1185">Reference proteome</keyword>
<dbReference type="Proteomes" id="UP000539052">
    <property type="component" value="Unassembled WGS sequence"/>
</dbReference>
<organism evidence="2 3">
    <name type="scientific">Lacrimispora defluvii</name>
    <dbReference type="NCBI Taxonomy" id="2719233"/>
    <lineage>
        <taxon>Bacteria</taxon>
        <taxon>Bacillati</taxon>
        <taxon>Bacillota</taxon>
        <taxon>Clostridia</taxon>
        <taxon>Lachnospirales</taxon>
        <taxon>Lachnospiraceae</taxon>
        <taxon>Lacrimispora</taxon>
    </lineage>
</organism>
<keyword evidence="2" id="KW-0489">Methyltransferase</keyword>
<dbReference type="RefSeq" id="WP_170823160.1">
    <property type="nucleotide sequence ID" value="NZ_JAAOXG010000045.1"/>
</dbReference>
<dbReference type="GO" id="GO:0032259">
    <property type="term" value="P:methylation"/>
    <property type="evidence" value="ECO:0007669"/>
    <property type="project" value="UniProtKB-KW"/>
</dbReference>
<reference evidence="2 3" key="1">
    <citation type="submission" date="2020-03" db="EMBL/GenBank/DDBJ databases">
        <title>Genome Sequence of industrial isolate, B5A.</title>
        <authorList>
            <person name="Sharma S."/>
            <person name="Patil P.B."/>
            <person name="Korpole S."/>
        </authorList>
    </citation>
    <scope>NUCLEOTIDE SEQUENCE [LARGE SCALE GENOMIC DNA]</scope>
    <source>
        <strain evidence="2 3">PI-S10-B5A</strain>
    </source>
</reference>
<feature type="domain" description="Methyltransferase type 11" evidence="1">
    <location>
        <begin position="41"/>
        <end position="131"/>
    </location>
</feature>
<dbReference type="PANTHER" id="PTHR43861:SF1">
    <property type="entry name" value="TRANS-ACONITATE 2-METHYLTRANSFERASE"/>
    <property type="match status" value="1"/>
</dbReference>
<comment type="caution">
    <text evidence="2">The sequence shown here is derived from an EMBL/GenBank/DDBJ whole genome shotgun (WGS) entry which is preliminary data.</text>
</comment>
<dbReference type="GO" id="GO:0008168">
    <property type="term" value="F:methyltransferase activity"/>
    <property type="evidence" value="ECO:0007669"/>
    <property type="project" value="UniProtKB-KW"/>
</dbReference>
<accession>A0ABX1VUD1</accession>
<dbReference type="EMBL" id="JAAOXG010000045">
    <property type="protein sequence ID" value="NNJ32053.1"/>
    <property type="molecule type" value="Genomic_DNA"/>
</dbReference>
<gene>
    <name evidence="2" type="ORF">G9470_20010</name>
</gene>
<dbReference type="Pfam" id="PF08241">
    <property type="entry name" value="Methyltransf_11"/>
    <property type="match status" value="1"/>
</dbReference>
<dbReference type="CDD" id="cd02440">
    <property type="entry name" value="AdoMet_MTases"/>
    <property type="match status" value="1"/>
</dbReference>
<name>A0ABX1VUD1_9FIRM</name>
<dbReference type="Gene3D" id="3.40.50.150">
    <property type="entry name" value="Vaccinia Virus protein VP39"/>
    <property type="match status" value="1"/>
</dbReference>
<sequence length="195" mass="22935">MDTIDYYNKNAKKYYDRTKEINLEDTWNKFISYLPERAEILDVGCGSGRDSRYFVEQGFDVTALDASKELCKLASIHIGQEVLHLKISELNFKEVFDGVWACDSLVHNTLSELEETMKRIINCMKPHGILYMSFKYGDFCGERNDRYYIDFNTRKMKDFLLKYHGISLVEIWKNSDVRAGREADLWLNVLVKKIR</sequence>